<dbReference type="PANTHER" id="PTHR39160:SF6">
    <property type="entry name" value="CELL WALL-BINDING PROTEIN YOCH"/>
    <property type="match status" value="1"/>
</dbReference>
<dbReference type="PANTHER" id="PTHR39160">
    <property type="entry name" value="CELL WALL-BINDING PROTEIN YOCH"/>
    <property type="match status" value="1"/>
</dbReference>
<dbReference type="InterPro" id="IPR036779">
    <property type="entry name" value="LysM_dom_sf"/>
</dbReference>
<dbReference type="AlphaFoldDB" id="A0A6I5A373"/>
<comment type="caution">
    <text evidence="5">The sequence shown here is derived from an EMBL/GenBank/DDBJ whole genome shotgun (WGS) entry which is preliminary data.</text>
</comment>
<evidence type="ECO:0000256" key="2">
    <source>
        <dbReference type="SAM" id="MobiDB-lite"/>
    </source>
</evidence>
<dbReference type="Proteomes" id="UP000468638">
    <property type="component" value="Unassembled WGS sequence"/>
</dbReference>
<dbReference type="OrthoDB" id="2691087at2"/>
<dbReference type="RefSeq" id="WP_160846626.1">
    <property type="nucleotide sequence ID" value="NZ_WMEQ01000002.1"/>
</dbReference>
<dbReference type="InterPro" id="IPR051933">
    <property type="entry name" value="Resuscitation_pf_RpfB"/>
</dbReference>
<gene>
    <name evidence="5" type="ORF">GLW05_04680</name>
</gene>
<dbReference type="PROSITE" id="PS51782">
    <property type="entry name" value="LYSM"/>
    <property type="match status" value="2"/>
</dbReference>
<evidence type="ECO:0000256" key="1">
    <source>
        <dbReference type="ARBA" id="ARBA00022729"/>
    </source>
</evidence>
<organism evidence="5 6">
    <name type="scientific">Pontibacillus yanchengensis</name>
    <dbReference type="NCBI Taxonomy" id="462910"/>
    <lineage>
        <taxon>Bacteria</taxon>
        <taxon>Bacillati</taxon>
        <taxon>Bacillota</taxon>
        <taxon>Bacilli</taxon>
        <taxon>Bacillales</taxon>
        <taxon>Bacillaceae</taxon>
        <taxon>Pontibacillus</taxon>
    </lineage>
</organism>
<protein>
    <submittedName>
        <fullName evidence="5">LysM peptidoglycan-binding domain-containing protein</fullName>
    </submittedName>
</protein>
<name>A0A6I5A373_9BACI</name>
<dbReference type="CDD" id="cd22786">
    <property type="entry name" value="DPBB_YuiC-like"/>
    <property type="match status" value="1"/>
</dbReference>
<feature type="region of interest" description="Disordered" evidence="2">
    <location>
        <begin position="71"/>
        <end position="97"/>
    </location>
</feature>
<dbReference type="GO" id="GO:0019867">
    <property type="term" value="C:outer membrane"/>
    <property type="evidence" value="ECO:0007669"/>
    <property type="project" value="InterPro"/>
</dbReference>
<reference evidence="5 6" key="1">
    <citation type="submission" date="2019-11" db="EMBL/GenBank/DDBJ databases">
        <title>Genome sequences of 17 halophilic strains isolated from different environments.</title>
        <authorList>
            <person name="Furrow R.E."/>
        </authorList>
    </citation>
    <scope>NUCLEOTIDE SEQUENCE [LARGE SCALE GENOMIC DNA]</scope>
    <source>
        <strain evidence="5 6">22514_16_FS</strain>
    </source>
</reference>
<dbReference type="InterPro" id="IPR018392">
    <property type="entry name" value="LysM"/>
</dbReference>
<keyword evidence="1 3" id="KW-0732">Signal</keyword>
<evidence type="ECO:0000256" key="3">
    <source>
        <dbReference type="SAM" id="SignalP"/>
    </source>
</evidence>
<evidence type="ECO:0000313" key="5">
    <source>
        <dbReference type="EMBL" id="MYL32889.1"/>
    </source>
</evidence>
<dbReference type="Gene3D" id="2.40.40.10">
    <property type="entry name" value="RlpA-like domain"/>
    <property type="match status" value="1"/>
</dbReference>
<evidence type="ECO:0000259" key="4">
    <source>
        <dbReference type="PROSITE" id="PS51782"/>
    </source>
</evidence>
<evidence type="ECO:0000313" key="6">
    <source>
        <dbReference type="Proteomes" id="UP000468638"/>
    </source>
</evidence>
<proteinExistence type="predicted"/>
<dbReference type="CDD" id="cd00118">
    <property type="entry name" value="LysM"/>
    <property type="match status" value="2"/>
</dbReference>
<feature type="domain" description="LysM" evidence="4">
    <location>
        <begin position="92"/>
        <end position="135"/>
    </location>
</feature>
<accession>A0A6I5A373</accession>
<dbReference type="EMBL" id="WMEQ01000002">
    <property type="protein sequence ID" value="MYL32889.1"/>
    <property type="molecule type" value="Genomic_DNA"/>
</dbReference>
<feature type="signal peptide" evidence="3">
    <location>
        <begin position="1"/>
        <end position="24"/>
    </location>
</feature>
<dbReference type="InterPro" id="IPR010611">
    <property type="entry name" value="3D_dom"/>
</dbReference>
<dbReference type="SUPFAM" id="SSF54106">
    <property type="entry name" value="LysM domain"/>
    <property type="match status" value="2"/>
</dbReference>
<dbReference type="InterPro" id="IPR036908">
    <property type="entry name" value="RlpA-like_sf"/>
</dbReference>
<dbReference type="Gene3D" id="3.10.350.10">
    <property type="entry name" value="LysM domain"/>
    <property type="match status" value="2"/>
</dbReference>
<dbReference type="GO" id="GO:0009254">
    <property type="term" value="P:peptidoglycan turnover"/>
    <property type="evidence" value="ECO:0007669"/>
    <property type="project" value="InterPro"/>
</dbReference>
<feature type="domain" description="LysM" evidence="4">
    <location>
        <begin position="25"/>
        <end position="68"/>
    </location>
</feature>
<dbReference type="GO" id="GO:0004553">
    <property type="term" value="F:hydrolase activity, hydrolyzing O-glycosyl compounds"/>
    <property type="evidence" value="ECO:0007669"/>
    <property type="project" value="InterPro"/>
</dbReference>
<dbReference type="SUPFAM" id="SSF50685">
    <property type="entry name" value="Barwin-like endoglucanases"/>
    <property type="match status" value="1"/>
</dbReference>
<dbReference type="Pfam" id="PF06725">
    <property type="entry name" value="3D"/>
    <property type="match status" value="1"/>
</dbReference>
<sequence>MKKTIMTLAAVAGVSGVFASTAYAEEVEVKRGDTLWGISQTYNVSVNNLKEWNNLSSTIIYPGSQLEVSAPGQTTEKVNRVDSNDDSTNTNTSHTVKSGDSLWAIGNQYGVSVSQLKSWNNLSTNTIYVGQKLVLSASKQVQSNESNVQSKETSNVAKTLQVKATAYTANCAGCSGITSTGINLKANPNKKVISVDPNVIPLGSKVHVEGYGYAVAGDVGGGINGNEIDVFIPSRSEALQWGRKTVTVKVLK</sequence>
<dbReference type="SMART" id="SM00257">
    <property type="entry name" value="LysM"/>
    <property type="match status" value="2"/>
</dbReference>
<dbReference type="Pfam" id="PF01476">
    <property type="entry name" value="LysM"/>
    <property type="match status" value="2"/>
</dbReference>
<feature type="chain" id="PRO_5026310737" evidence="3">
    <location>
        <begin position="25"/>
        <end position="252"/>
    </location>
</feature>